<sequence>MGGQSVVSRGNERYFDYFINVLLILLAVISVFPLLYVFAVSITPYSEVLRNGGFVLIPRRITFEAYKALFGMDAIPRAFLVTSFVTVMNTLINLVLTVLMAYTLSRKHLVGRSFFIFLIVFTMMFGGGLIPTYLVVKGTGLLNTVWAMIIPGAMSTWNVLVVKTFFESLPEELFESGRIDGAGEFTVLLRLALPLSIPVLMTIGLFCVVGSWNTFFSAVYYITDPGLNPLQVIIRGLLLSSEQMEYNADIVLPTTTLQMASVVAASLPVILVYPFVQKHLTKGMLIGAVKG</sequence>
<evidence type="ECO:0000256" key="3">
    <source>
        <dbReference type="ARBA" id="ARBA00022475"/>
    </source>
</evidence>
<dbReference type="Proteomes" id="UP000029518">
    <property type="component" value="Chromosome"/>
</dbReference>
<feature type="transmembrane region" description="Helical" evidence="7">
    <location>
        <begin position="146"/>
        <end position="166"/>
    </location>
</feature>
<dbReference type="PANTHER" id="PTHR43744:SF9">
    <property type="entry name" value="POLYGALACTURONAN_RHAMNOGALACTURONAN TRANSPORT SYSTEM PERMEASE PROTEIN YTCP"/>
    <property type="match status" value="1"/>
</dbReference>
<comment type="similarity">
    <text evidence="7">Belongs to the binding-protein-dependent transport system permease family.</text>
</comment>
<organism evidence="9 10">
    <name type="scientific">Paenibacillus borealis</name>
    <dbReference type="NCBI Taxonomy" id="160799"/>
    <lineage>
        <taxon>Bacteria</taxon>
        <taxon>Bacillati</taxon>
        <taxon>Bacillota</taxon>
        <taxon>Bacilli</taxon>
        <taxon>Bacillales</taxon>
        <taxon>Paenibacillaceae</taxon>
        <taxon>Paenibacillus</taxon>
    </lineage>
</organism>
<evidence type="ECO:0000256" key="6">
    <source>
        <dbReference type="ARBA" id="ARBA00023136"/>
    </source>
</evidence>
<dbReference type="Pfam" id="PF00528">
    <property type="entry name" value="BPD_transp_1"/>
    <property type="match status" value="1"/>
</dbReference>
<name>A0A089LIK5_PAEBO</name>
<feature type="transmembrane region" description="Helical" evidence="7">
    <location>
        <begin position="257"/>
        <end position="276"/>
    </location>
</feature>
<evidence type="ECO:0000256" key="4">
    <source>
        <dbReference type="ARBA" id="ARBA00022692"/>
    </source>
</evidence>
<dbReference type="GO" id="GO:0005886">
    <property type="term" value="C:plasma membrane"/>
    <property type="evidence" value="ECO:0007669"/>
    <property type="project" value="UniProtKB-SubCell"/>
</dbReference>
<feature type="transmembrane region" description="Helical" evidence="7">
    <location>
        <begin position="17"/>
        <end position="39"/>
    </location>
</feature>
<evidence type="ECO:0000256" key="7">
    <source>
        <dbReference type="RuleBase" id="RU363032"/>
    </source>
</evidence>
<dbReference type="InterPro" id="IPR000515">
    <property type="entry name" value="MetI-like"/>
</dbReference>
<accession>A0A089LIK5</accession>
<comment type="subcellular location">
    <subcellularLocation>
        <location evidence="1 7">Cell membrane</location>
        <topology evidence="1 7">Multi-pass membrane protein</topology>
    </subcellularLocation>
</comment>
<keyword evidence="2 7" id="KW-0813">Transport</keyword>
<dbReference type="KEGG" id="pbd:PBOR_25270"/>
<keyword evidence="4 7" id="KW-0812">Transmembrane</keyword>
<dbReference type="GO" id="GO:0055085">
    <property type="term" value="P:transmembrane transport"/>
    <property type="evidence" value="ECO:0007669"/>
    <property type="project" value="InterPro"/>
</dbReference>
<dbReference type="EMBL" id="CP009285">
    <property type="protein sequence ID" value="AIQ59895.1"/>
    <property type="molecule type" value="Genomic_DNA"/>
</dbReference>
<dbReference type="InterPro" id="IPR035906">
    <property type="entry name" value="MetI-like_sf"/>
</dbReference>
<evidence type="ECO:0000259" key="8">
    <source>
        <dbReference type="PROSITE" id="PS50928"/>
    </source>
</evidence>
<feature type="transmembrane region" description="Helical" evidence="7">
    <location>
        <begin position="114"/>
        <end position="134"/>
    </location>
</feature>
<keyword evidence="6 7" id="KW-0472">Membrane</keyword>
<dbReference type="Gene3D" id="1.10.3720.10">
    <property type="entry name" value="MetI-like"/>
    <property type="match status" value="1"/>
</dbReference>
<dbReference type="HOGENOM" id="CLU_016047_1_0_9"/>
<dbReference type="SUPFAM" id="SSF161098">
    <property type="entry name" value="MetI-like"/>
    <property type="match status" value="1"/>
</dbReference>
<feature type="domain" description="ABC transmembrane type-1" evidence="8">
    <location>
        <begin position="79"/>
        <end position="273"/>
    </location>
</feature>
<feature type="transmembrane region" description="Helical" evidence="7">
    <location>
        <begin position="78"/>
        <end position="102"/>
    </location>
</feature>
<evidence type="ECO:0000256" key="1">
    <source>
        <dbReference type="ARBA" id="ARBA00004651"/>
    </source>
</evidence>
<evidence type="ECO:0000256" key="5">
    <source>
        <dbReference type="ARBA" id="ARBA00022989"/>
    </source>
</evidence>
<evidence type="ECO:0000313" key="9">
    <source>
        <dbReference type="EMBL" id="AIQ59895.1"/>
    </source>
</evidence>
<keyword evidence="10" id="KW-1185">Reference proteome</keyword>
<gene>
    <name evidence="9" type="ORF">PBOR_25270</name>
</gene>
<dbReference type="PROSITE" id="PS50928">
    <property type="entry name" value="ABC_TM1"/>
    <property type="match status" value="1"/>
</dbReference>
<evidence type="ECO:0000256" key="2">
    <source>
        <dbReference type="ARBA" id="ARBA00022448"/>
    </source>
</evidence>
<protein>
    <submittedName>
        <fullName evidence="9">ABC transporter permease</fullName>
    </submittedName>
</protein>
<reference evidence="9" key="1">
    <citation type="submission" date="2014-08" db="EMBL/GenBank/DDBJ databases">
        <title>Comparative genomics of the Paenibacillus odorifer group.</title>
        <authorList>
            <person name="den Bakker H.C."/>
            <person name="Tsai Y.-C.Y.-C."/>
            <person name="Martin N."/>
            <person name="Korlach J."/>
            <person name="Wiedmann M."/>
        </authorList>
    </citation>
    <scope>NUCLEOTIDE SEQUENCE [LARGE SCALE GENOMIC DNA]</scope>
    <source>
        <strain evidence="9">DSM 13188</strain>
    </source>
</reference>
<dbReference type="OrthoDB" id="9810086at2"/>
<evidence type="ECO:0000313" key="10">
    <source>
        <dbReference type="Proteomes" id="UP000029518"/>
    </source>
</evidence>
<keyword evidence="3" id="KW-1003">Cell membrane</keyword>
<keyword evidence="5 7" id="KW-1133">Transmembrane helix</keyword>
<feature type="transmembrane region" description="Helical" evidence="7">
    <location>
        <begin position="187"/>
        <end position="212"/>
    </location>
</feature>
<dbReference type="AlphaFoldDB" id="A0A089LIK5"/>
<dbReference type="PANTHER" id="PTHR43744">
    <property type="entry name" value="ABC TRANSPORTER PERMEASE PROTEIN MG189-RELATED-RELATED"/>
    <property type="match status" value="1"/>
</dbReference>
<dbReference type="CDD" id="cd06261">
    <property type="entry name" value="TM_PBP2"/>
    <property type="match status" value="1"/>
</dbReference>
<proteinExistence type="inferred from homology"/>